<proteinExistence type="predicted"/>
<dbReference type="Pfam" id="PF02620">
    <property type="entry name" value="YceD"/>
    <property type="match status" value="1"/>
</dbReference>
<dbReference type="EMBL" id="RSAS01000799">
    <property type="protein sequence ID" value="RRR67268.1"/>
    <property type="molecule type" value="Genomic_DNA"/>
</dbReference>
<organism evidence="1 2">
    <name type="scientific">Candidatus Viridilinea halotolerans</name>
    <dbReference type="NCBI Taxonomy" id="2491704"/>
    <lineage>
        <taxon>Bacteria</taxon>
        <taxon>Bacillati</taxon>
        <taxon>Chloroflexota</taxon>
        <taxon>Chloroflexia</taxon>
        <taxon>Chloroflexales</taxon>
        <taxon>Chloroflexineae</taxon>
        <taxon>Oscillochloridaceae</taxon>
        <taxon>Candidatus Viridilinea</taxon>
    </lineage>
</organism>
<dbReference type="AlphaFoldDB" id="A0A426TST5"/>
<dbReference type="Proteomes" id="UP000280307">
    <property type="component" value="Unassembled WGS sequence"/>
</dbReference>
<accession>A0A426TST5</accession>
<protein>
    <submittedName>
        <fullName evidence="1">DUF177 domain-containing protein</fullName>
    </submittedName>
</protein>
<evidence type="ECO:0000313" key="2">
    <source>
        <dbReference type="Proteomes" id="UP000280307"/>
    </source>
</evidence>
<gene>
    <name evidence="1" type="ORF">EI684_19205</name>
</gene>
<reference evidence="1 2" key="1">
    <citation type="submission" date="2018-12" db="EMBL/GenBank/DDBJ databases">
        <title>Genome Sequence of Candidatus Viridilinea halotolerans isolated from saline sulfide-rich spring.</title>
        <authorList>
            <person name="Grouzdev D.S."/>
            <person name="Burganskaya E.I."/>
            <person name="Krutkina M.S."/>
            <person name="Sukhacheva M.V."/>
            <person name="Gorlenko V.M."/>
        </authorList>
    </citation>
    <scope>NUCLEOTIDE SEQUENCE [LARGE SCALE GENOMIC DNA]</scope>
    <source>
        <strain evidence="1">Chok-6</strain>
    </source>
</reference>
<comment type="caution">
    <text evidence="1">The sequence shown here is derived from an EMBL/GenBank/DDBJ whole genome shotgun (WGS) entry which is preliminary data.</text>
</comment>
<sequence>MTDIKFNLAQLLREEMGARRDYEFTEQALPLDEQLTLREIRGSVRFTRTAGGVWAKVKAQGVVSLMCVRSLEAFDYSLELTFADQFHAVVDIFTGGGLAQPEDDDPFLLNELHMADIGEALREYSLLALPLNPVSPAYRDQPMSYTVQSEGLEDDELAATPESPVALDNGEPNVDALKAWAERHNRRSGRS</sequence>
<evidence type="ECO:0000313" key="1">
    <source>
        <dbReference type="EMBL" id="RRR67268.1"/>
    </source>
</evidence>
<name>A0A426TST5_9CHLR</name>
<dbReference type="InterPro" id="IPR003772">
    <property type="entry name" value="YceD"/>
</dbReference>